<organism evidence="2 3">
    <name type="scientific">Araneus ventricosus</name>
    <name type="common">Orbweaver spider</name>
    <name type="synonym">Epeira ventricosa</name>
    <dbReference type="NCBI Taxonomy" id="182803"/>
    <lineage>
        <taxon>Eukaryota</taxon>
        <taxon>Metazoa</taxon>
        <taxon>Ecdysozoa</taxon>
        <taxon>Arthropoda</taxon>
        <taxon>Chelicerata</taxon>
        <taxon>Arachnida</taxon>
        <taxon>Araneae</taxon>
        <taxon>Araneomorphae</taxon>
        <taxon>Entelegynae</taxon>
        <taxon>Araneoidea</taxon>
        <taxon>Araneidae</taxon>
        <taxon>Araneus</taxon>
    </lineage>
</organism>
<evidence type="ECO:0000313" key="2">
    <source>
        <dbReference type="EMBL" id="GBM74585.1"/>
    </source>
</evidence>
<dbReference type="AlphaFoldDB" id="A0A4Y2IAE5"/>
<comment type="caution">
    <text evidence="2">The sequence shown here is derived from an EMBL/GenBank/DDBJ whole genome shotgun (WGS) entry which is preliminary data.</text>
</comment>
<sequence>MQRAPSTLATPPRAEESHDAPRLLTLSAPLGADETTVRGSGYSNASVFCVQWCSAWEARAIWTDKAPVLDMNMAIVKPQISQVKGMGSKGDLLAIRSRGKLSPQG</sequence>
<evidence type="ECO:0000256" key="1">
    <source>
        <dbReference type="SAM" id="MobiDB-lite"/>
    </source>
</evidence>
<dbReference type="Proteomes" id="UP000499080">
    <property type="component" value="Unassembled WGS sequence"/>
</dbReference>
<accession>A0A4Y2IAE5</accession>
<evidence type="ECO:0000313" key="3">
    <source>
        <dbReference type="Proteomes" id="UP000499080"/>
    </source>
</evidence>
<reference evidence="2 3" key="1">
    <citation type="journal article" date="2019" name="Sci. Rep.">
        <title>Orb-weaving spider Araneus ventricosus genome elucidates the spidroin gene catalogue.</title>
        <authorList>
            <person name="Kono N."/>
            <person name="Nakamura H."/>
            <person name="Ohtoshi R."/>
            <person name="Moran D.A.P."/>
            <person name="Shinohara A."/>
            <person name="Yoshida Y."/>
            <person name="Fujiwara M."/>
            <person name="Mori M."/>
            <person name="Tomita M."/>
            <person name="Arakawa K."/>
        </authorList>
    </citation>
    <scope>NUCLEOTIDE SEQUENCE [LARGE SCALE GENOMIC DNA]</scope>
</reference>
<dbReference type="EMBL" id="BGPR01002505">
    <property type="protein sequence ID" value="GBM74585.1"/>
    <property type="molecule type" value="Genomic_DNA"/>
</dbReference>
<feature type="region of interest" description="Disordered" evidence="1">
    <location>
        <begin position="1"/>
        <end position="24"/>
    </location>
</feature>
<keyword evidence="3" id="KW-1185">Reference proteome</keyword>
<proteinExistence type="predicted"/>
<protein>
    <submittedName>
        <fullName evidence="2">Uncharacterized protein</fullName>
    </submittedName>
</protein>
<gene>
    <name evidence="2" type="ORF">AVEN_151036_1</name>
</gene>
<name>A0A4Y2IAE5_ARAVE</name>